<evidence type="ECO:0000313" key="3">
    <source>
        <dbReference type="Proteomes" id="UP000664163"/>
    </source>
</evidence>
<reference evidence="2 3" key="1">
    <citation type="submission" date="2021-03" db="EMBL/GenBank/DDBJ databases">
        <title>Muricauda sp. CAU 1631 isolated from Incheon.</title>
        <authorList>
            <person name="Kim W."/>
        </authorList>
    </citation>
    <scope>NUCLEOTIDE SEQUENCE [LARGE SCALE GENOMIC DNA]</scope>
    <source>
        <strain evidence="2 3">CAU 1631</strain>
    </source>
</reference>
<dbReference type="EMBL" id="JAFLND010000001">
    <property type="protein sequence ID" value="MBO0330032.1"/>
    <property type="molecule type" value="Genomic_DNA"/>
</dbReference>
<keyword evidence="1" id="KW-1133">Transmembrane helix</keyword>
<feature type="transmembrane region" description="Helical" evidence="1">
    <location>
        <begin position="209"/>
        <end position="227"/>
    </location>
</feature>
<keyword evidence="1" id="KW-0472">Membrane</keyword>
<evidence type="ECO:0000313" key="2">
    <source>
        <dbReference type="EMBL" id="MBO0330032.1"/>
    </source>
</evidence>
<dbReference type="Proteomes" id="UP000664163">
    <property type="component" value="Unassembled WGS sequence"/>
</dbReference>
<accession>A0ABS3EV74</accession>
<protein>
    <submittedName>
        <fullName evidence="2">Uncharacterized protein</fullName>
    </submittedName>
</protein>
<keyword evidence="3" id="KW-1185">Reference proteome</keyword>
<evidence type="ECO:0000256" key="1">
    <source>
        <dbReference type="SAM" id="Phobius"/>
    </source>
</evidence>
<name>A0ABS3EV74_9FLAO</name>
<gene>
    <name evidence="2" type="ORF">J0X13_05690</name>
</gene>
<comment type="caution">
    <text evidence="2">The sequence shown here is derived from an EMBL/GenBank/DDBJ whole genome shotgun (WGS) entry which is preliminary data.</text>
</comment>
<keyword evidence="1" id="KW-0812">Transmembrane</keyword>
<organism evidence="2 3">
    <name type="scientific">[Muricauda] lutisoli</name>
    <dbReference type="NCBI Taxonomy" id="2816035"/>
    <lineage>
        <taxon>Bacteria</taxon>
        <taxon>Pseudomonadati</taxon>
        <taxon>Bacteroidota</taxon>
        <taxon>Flavobacteriia</taxon>
        <taxon>Flavobacteriales</taxon>
        <taxon>Flavobacteriaceae</taxon>
        <taxon>Allomuricauda</taxon>
    </lineage>
</organism>
<feature type="transmembrane region" description="Helical" evidence="1">
    <location>
        <begin position="184"/>
        <end position="202"/>
    </location>
</feature>
<proteinExistence type="predicted"/>
<dbReference type="RefSeq" id="WP_207070463.1">
    <property type="nucleotide sequence ID" value="NZ_JAFLND010000001.1"/>
</dbReference>
<feature type="transmembrane region" description="Helical" evidence="1">
    <location>
        <begin position="12"/>
        <end position="31"/>
    </location>
</feature>
<feature type="transmembrane region" description="Helical" evidence="1">
    <location>
        <begin position="73"/>
        <end position="92"/>
    </location>
</feature>
<feature type="transmembrane region" description="Helical" evidence="1">
    <location>
        <begin position="43"/>
        <end position="61"/>
    </location>
</feature>
<feature type="transmembrane region" description="Helical" evidence="1">
    <location>
        <begin position="145"/>
        <end position="164"/>
    </location>
</feature>
<sequence length="248" mass="28796">MKTVLNQYRNTHKWMIIPWIIIIIAFTPQYFMSWSTEPWPYHLHALSAMAWFALLIYQPYLATHGKLKQHRMWGMIGLFLAGAVVFSALSIVPTNVFIGAVDGGQPFFPDSFFYGLVFTETIQILGFAFAVIMGVINAKRTDEHAIWMVSSLFFGFMPAWARFVMFPLLFLDGQTKWMDAQTCLNIGIPLFILVVLFIGYRLKKLKHPAIWLSIIFVFIMLFTIPIGELEWYRELVTRIMKPTIPWNL</sequence>
<feature type="transmembrane region" description="Helical" evidence="1">
    <location>
        <begin position="112"/>
        <end position="133"/>
    </location>
</feature>